<reference evidence="2" key="1">
    <citation type="journal article" date="2007" name="Nature">
        <title>The grapevine genome sequence suggests ancestral hexaploidization in major angiosperm phyla.</title>
        <authorList>
            <consortium name="The French-Italian Public Consortium for Grapevine Genome Characterization."/>
            <person name="Jaillon O."/>
            <person name="Aury J.-M."/>
            <person name="Noel B."/>
            <person name="Policriti A."/>
            <person name="Clepet C."/>
            <person name="Casagrande A."/>
            <person name="Choisne N."/>
            <person name="Aubourg S."/>
            <person name="Vitulo N."/>
            <person name="Jubin C."/>
            <person name="Vezzi A."/>
            <person name="Legeai F."/>
            <person name="Hugueney P."/>
            <person name="Dasilva C."/>
            <person name="Horner D."/>
            <person name="Mica E."/>
            <person name="Jublot D."/>
            <person name="Poulain J."/>
            <person name="Bruyere C."/>
            <person name="Billault A."/>
            <person name="Segurens B."/>
            <person name="Gouyvenoux M."/>
            <person name="Ugarte E."/>
            <person name="Cattonaro F."/>
            <person name="Anthouard V."/>
            <person name="Vico V."/>
            <person name="Del Fabbro C."/>
            <person name="Alaux M."/>
            <person name="Di Gaspero G."/>
            <person name="Dumas V."/>
            <person name="Felice N."/>
            <person name="Paillard S."/>
            <person name="Juman I."/>
            <person name="Moroldo M."/>
            <person name="Scalabrin S."/>
            <person name="Canaguier A."/>
            <person name="Le Clainche I."/>
            <person name="Malacrida G."/>
            <person name="Durand E."/>
            <person name="Pesole G."/>
            <person name="Laucou V."/>
            <person name="Chatelet P."/>
            <person name="Merdinoglu D."/>
            <person name="Delledonne M."/>
            <person name="Pezzotti M."/>
            <person name="Lecharny A."/>
            <person name="Scarpelli C."/>
            <person name="Artiguenave F."/>
            <person name="Pe M.E."/>
            <person name="Valle G."/>
            <person name="Morgante M."/>
            <person name="Caboche M."/>
            <person name="Adam-Blondon A.-F."/>
            <person name="Weissenbach J."/>
            <person name="Quetier F."/>
            <person name="Wincker P."/>
        </authorList>
    </citation>
    <scope>NUCLEOTIDE SEQUENCE [LARGE SCALE GENOMIC DNA]</scope>
    <source>
        <strain evidence="2">cv. Pinot noir / PN40024</strain>
    </source>
</reference>
<dbReference type="InParanoid" id="F6I252"/>
<organism evidence="1 2">
    <name type="scientific">Vitis vinifera</name>
    <name type="common">Grape</name>
    <dbReference type="NCBI Taxonomy" id="29760"/>
    <lineage>
        <taxon>Eukaryota</taxon>
        <taxon>Viridiplantae</taxon>
        <taxon>Streptophyta</taxon>
        <taxon>Embryophyta</taxon>
        <taxon>Tracheophyta</taxon>
        <taxon>Spermatophyta</taxon>
        <taxon>Magnoliopsida</taxon>
        <taxon>eudicotyledons</taxon>
        <taxon>Gunneridae</taxon>
        <taxon>Pentapetalae</taxon>
        <taxon>rosids</taxon>
        <taxon>Vitales</taxon>
        <taxon>Vitaceae</taxon>
        <taxon>Viteae</taxon>
        <taxon>Vitis</taxon>
    </lineage>
</organism>
<dbReference type="PaxDb" id="29760-VIT_00s0198g00150.t01"/>
<dbReference type="HOGENOM" id="CLU_3091242_0_0_1"/>
<name>F6I252_VITVI</name>
<accession>F6I252</accession>
<evidence type="ECO:0000313" key="1">
    <source>
        <dbReference type="EMBL" id="CCB61019.1"/>
    </source>
</evidence>
<sequence>MEDECCVTKSVLYNTRSKWSWFEPSMMFKDTSQDREAQPSMSLNKIWLVGLV</sequence>
<keyword evidence="2" id="KW-1185">Reference proteome</keyword>
<gene>
    <name evidence="1" type="ORF">VIT_00s0198g00150</name>
</gene>
<evidence type="ECO:0000313" key="2">
    <source>
        <dbReference type="Proteomes" id="UP000009183"/>
    </source>
</evidence>
<proteinExistence type="predicted"/>
<dbReference type="EMBL" id="FN596528">
    <property type="protein sequence ID" value="CCB61019.1"/>
    <property type="molecule type" value="Genomic_DNA"/>
</dbReference>
<dbReference type="Proteomes" id="UP000009183">
    <property type="component" value="Unassembled WGS sequence, unordered"/>
</dbReference>
<protein>
    <submittedName>
        <fullName evidence="1">Uncharacterized protein</fullName>
    </submittedName>
</protein>
<dbReference type="AlphaFoldDB" id="F6I252"/>